<proteinExistence type="predicted"/>
<dbReference type="Proteomes" id="UP000697127">
    <property type="component" value="Unassembled WGS sequence"/>
</dbReference>
<accession>A0A9P7BGU9</accession>
<evidence type="ECO:0000313" key="2">
    <source>
        <dbReference type="EMBL" id="KAG0690511.1"/>
    </source>
</evidence>
<evidence type="ECO:0000256" key="1">
    <source>
        <dbReference type="SAM" id="MobiDB-lite"/>
    </source>
</evidence>
<dbReference type="OrthoDB" id="3997454at2759"/>
<evidence type="ECO:0000313" key="3">
    <source>
        <dbReference type="Proteomes" id="UP000697127"/>
    </source>
</evidence>
<dbReference type="EMBL" id="PUHW01000029">
    <property type="protein sequence ID" value="KAG0690511.1"/>
    <property type="molecule type" value="Genomic_DNA"/>
</dbReference>
<gene>
    <name evidence="2" type="ORF">C6P40_002603</name>
</gene>
<feature type="compositionally biased region" description="Polar residues" evidence="1">
    <location>
        <begin position="46"/>
        <end position="60"/>
    </location>
</feature>
<name>A0A9P7BGU9_9ASCO</name>
<protein>
    <submittedName>
        <fullName evidence="2">Uncharacterized protein</fullName>
    </submittedName>
</protein>
<sequence>MFHHTLGGPKLREEEHTYSIRGHTLRSKLQHQHELQQKADIADSSCDVNSNSQEHNSNLISKRDERYSFRKMAKNLLFSSEHQQKSDNNKKGSYNNYVSGNYHNYHRDQSETGYWKTNNPKQSQSEISQQVQLKTFEAYGNYGVDEYGEDLNGILEVQHRLTQNHIKPEINDDLRFNEYPVKKIHKGQDYNQYLTTIPSSNKMKTAIEYDSHYKKTHGKAEFTCKSTSNNNNYKALQANKGILNSTLYSKTEYLNNPTFRTVAITSIPKKMTISSLLSQLYGGPIERIELVRKDNYSKCYNEESSMIYNNEKLNKPINWNEIAIFIYFSKNEDAKNFYQYSKTGLFKVNDIHLKTTWIPNYSKNNHLKYNEEMRLEDENEDIYTETDLIKQEEEIFVTNLMKGGEQARRVLVFKKLHSDKKSSKSNQRKGTKNPTSHFCSTFDVEDIKKDFGPYGKLIEILPVVSRKLCFGIQYYDVRSAIMVKSILQHGINGHDEKELDSRDSNLRMKYHDWGVWYGKDPADRGIPI</sequence>
<keyword evidence="3" id="KW-1185">Reference proteome</keyword>
<comment type="caution">
    <text evidence="2">The sequence shown here is derived from an EMBL/GenBank/DDBJ whole genome shotgun (WGS) entry which is preliminary data.</text>
</comment>
<organism evidence="2 3">
    <name type="scientific">Pichia californica</name>
    <dbReference type="NCBI Taxonomy" id="460514"/>
    <lineage>
        <taxon>Eukaryota</taxon>
        <taxon>Fungi</taxon>
        <taxon>Dikarya</taxon>
        <taxon>Ascomycota</taxon>
        <taxon>Saccharomycotina</taxon>
        <taxon>Pichiomycetes</taxon>
        <taxon>Pichiales</taxon>
        <taxon>Pichiaceae</taxon>
        <taxon>Pichia</taxon>
    </lineage>
</organism>
<feature type="region of interest" description="Disordered" evidence="1">
    <location>
        <begin position="40"/>
        <end position="63"/>
    </location>
</feature>
<reference evidence="2" key="1">
    <citation type="submission" date="2020-11" db="EMBL/GenBank/DDBJ databases">
        <title>Kefir isolates.</title>
        <authorList>
            <person name="Marcisauskas S."/>
            <person name="Kim Y."/>
            <person name="Blasche S."/>
        </authorList>
    </citation>
    <scope>NUCLEOTIDE SEQUENCE</scope>
    <source>
        <strain evidence="2">Olga-1</strain>
    </source>
</reference>
<dbReference type="AlphaFoldDB" id="A0A9P7BGU9"/>